<dbReference type="InterPro" id="IPR038087">
    <property type="entry name" value="RNAP_delta_N_dom_sf"/>
</dbReference>
<proteinExistence type="predicted"/>
<dbReference type="Gene3D" id="1.10.10.10">
    <property type="entry name" value="Winged helix-like DNA-binding domain superfamily/Winged helix DNA-binding domain"/>
    <property type="match status" value="1"/>
</dbReference>
<evidence type="ECO:0000313" key="3">
    <source>
        <dbReference type="Proteomes" id="UP000680365"/>
    </source>
</evidence>
<reference evidence="2 3" key="1">
    <citation type="journal article" date="2021" name="Nat. Commun.">
        <title>Reductive evolution and unique predatory mode in the CPR bacterium Vampirococcus lugosii.</title>
        <authorList>
            <person name="Moreira D."/>
            <person name="Zivanovic Y."/>
            <person name="Lopez-Archilla A.I."/>
            <person name="Iniesto M."/>
            <person name="Lopez-Garcia P."/>
        </authorList>
    </citation>
    <scope>NUCLEOTIDE SEQUENCE [LARGE SCALE GENOMIC DNA]</scope>
    <source>
        <strain evidence="2">Chiprana</strain>
    </source>
</reference>
<dbReference type="RefSeq" id="WP_213348915.1">
    <property type="nucleotide sequence ID" value="NZ_JAEDAM010000023.1"/>
</dbReference>
<name>A0ABS5QLH5_9BACT</name>
<dbReference type="SUPFAM" id="SSF88659">
    <property type="entry name" value="Sigma3 and sigma4 domains of RNA polymerase sigma factors"/>
    <property type="match status" value="1"/>
</dbReference>
<dbReference type="Gene3D" id="1.10.10.1250">
    <property type="entry name" value="RNA polymerase, subunit delta, N-terminal domain"/>
    <property type="match status" value="1"/>
</dbReference>
<evidence type="ECO:0000313" key="2">
    <source>
        <dbReference type="EMBL" id="MBS8121934.1"/>
    </source>
</evidence>
<dbReference type="Proteomes" id="UP000680365">
    <property type="component" value="Unassembled WGS sequence"/>
</dbReference>
<dbReference type="EMBL" id="JAEDAM010000023">
    <property type="protein sequence ID" value="MBS8121934.1"/>
    <property type="molecule type" value="Genomic_DNA"/>
</dbReference>
<gene>
    <name evidence="2" type="ORF">VAMP_41n55</name>
</gene>
<keyword evidence="2" id="KW-0240">DNA-directed RNA polymerase</keyword>
<dbReference type="GO" id="GO:0000428">
    <property type="term" value="C:DNA-directed RNA polymerase complex"/>
    <property type="evidence" value="ECO:0007669"/>
    <property type="project" value="UniProtKB-KW"/>
</dbReference>
<sequence>MTFKAKMDDKKISVDLDLTTIKDVLQYCKPKEQLVLFKKFGLSGNKEIPLQKIGNDYGLTRERVRQIESQGLMKFRRLIVGNERYIKLIKEATKLLKSNGGILSEDNLISKLINKGNLDFRSEEIKLVLVSDFDLYYLKRNKILKKSFYLDPIFEDLLEKISKYCVEYFEKKGDSEDVYNFVDILKKHFENKYGNIEYIQNNVFYINLFKLIKGISVFDGKIGLDSFISVNPKTIKQKIEYILEKENNPLHYQDISSKIIDWFNKPVKVNTVHNELVKNSNIFVNMGLGIYGLSKWGYKGGTVKEIIERILLTSNRQMTIKEITKEVLKEKMISPNTIILTLQKHQDIFHRVGKGMYQIKK</sequence>
<dbReference type="Pfam" id="PF04545">
    <property type="entry name" value="Sigma70_r4"/>
    <property type="match status" value="1"/>
</dbReference>
<dbReference type="InterPro" id="IPR036388">
    <property type="entry name" value="WH-like_DNA-bd_sf"/>
</dbReference>
<keyword evidence="2" id="KW-0804">Transcription</keyword>
<feature type="domain" description="RNA polymerase sigma-70 region 4" evidence="1">
    <location>
        <begin position="30"/>
        <end position="76"/>
    </location>
</feature>
<comment type="caution">
    <text evidence="2">The sequence shown here is derived from an EMBL/GenBank/DDBJ whole genome shotgun (WGS) entry which is preliminary data.</text>
</comment>
<dbReference type="InterPro" id="IPR000943">
    <property type="entry name" value="RNA_pol_sigma70"/>
</dbReference>
<organism evidence="2 3">
    <name type="scientific">Candidatus Vampirococcus lugosii</name>
    <dbReference type="NCBI Taxonomy" id="2789015"/>
    <lineage>
        <taxon>Bacteria</taxon>
        <taxon>Candidatus Absconditibacteriota</taxon>
        <taxon>Vampirococcus</taxon>
    </lineage>
</organism>
<keyword evidence="3" id="KW-1185">Reference proteome</keyword>
<dbReference type="InterPro" id="IPR007630">
    <property type="entry name" value="RNA_pol_sigma70_r4"/>
</dbReference>
<protein>
    <submittedName>
        <fullName evidence="2">DNA-directed RNA polymerase, sigma subunit (Sigma70/sigma32)</fullName>
    </submittedName>
</protein>
<dbReference type="InterPro" id="IPR013324">
    <property type="entry name" value="RNA_pol_sigma_r3/r4-like"/>
</dbReference>
<evidence type="ECO:0000259" key="1">
    <source>
        <dbReference type="Pfam" id="PF04545"/>
    </source>
</evidence>
<dbReference type="PRINTS" id="PR00046">
    <property type="entry name" value="SIGMA70FCT"/>
</dbReference>
<accession>A0ABS5QLH5</accession>